<dbReference type="Proteomes" id="UP000294937">
    <property type="component" value="Unassembled WGS sequence"/>
</dbReference>
<evidence type="ECO:0000256" key="1">
    <source>
        <dbReference type="SAM" id="MobiDB-lite"/>
    </source>
</evidence>
<keyword evidence="3" id="KW-1185">Reference proteome</keyword>
<name>A0A4R3L0X0_9BACL</name>
<organism evidence="2 3">
    <name type="scientific">Hazenella coriacea</name>
    <dbReference type="NCBI Taxonomy" id="1179467"/>
    <lineage>
        <taxon>Bacteria</taxon>
        <taxon>Bacillati</taxon>
        <taxon>Bacillota</taxon>
        <taxon>Bacilli</taxon>
        <taxon>Bacillales</taxon>
        <taxon>Thermoactinomycetaceae</taxon>
        <taxon>Hazenella</taxon>
    </lineage>
</organism>
<feature type="compositionally biased region" description="Basic and acidic residues" evidence="1">
    <location>
        <begin position="83"/>
        <end position="94"/>
    </location>
</feature>
<proteinExistence type="predicted"/>
<sequence length="126" mass="14273">MYDANVPYWWARLQQLEDEIAKLNKESQELKEMINNLKPIQIDKMEYKIHELHVQTLSGTLNVGLSANGDETCMSGVIDQIMKEHQTENSKEGQEANEGGEESAPSEESTVEIDSSSIKEDREETS</sequence>
<dbReference type="AlphaFoldDB" id="A0A4R3L0X0"/>
<dbReference type="InterPro" id="IPR019673">
    <property type="entry name" value="Spore_germination_GerPC"/>
</dbReference>
<comment type="caution">
    <text evidence="2">The sequence shown here is derived from an EMBL/GenBank/DDBJ whole genome shotgun (WGS) entry which is preliminary data.</text>
</comment>
<accession>A0A4R3L0X0</accession>
<evidence type="ECO:0000313" key="2">
    <source>
        <dbReference type="EMBL" id="TCS92842.1"/>
    </source>
</evidence>
<evidence type="ECO:0000313" key="3">
    <source>
        <dbReference type="Proteomes" id="UP000294937"/>
    </source>
</evidence>
<gene>
    <name evidence="2" type="ORF">EDD58_11069</name>
</gene>
<reference evidence="2 3" key="1">
    <citation type="submission" date="2019-03" db="EMBL/GenBank/DDBJ databases">
        <title>Genomic Encyclopedia of Type Strains, Phase IV (KMG-IV): sequencing the most valuable type-strain genomes for metagenomic binning, comparative biology and taxonomic classification.</title>
        <authorList>
            <person name="Goeker M."/>
        </authorList>
    </citation>
    <scope>NUCLEOTIDE SEQUENCE [LARGE SCALE GENOMIC DNA]</scope>
    <source>
        <strain evidence="2 3">DSM 45707</strain>
    </source>
</reference>
<protein>
    <submittedName>
        <fullName evidence="2">Spore germination protein GerPC</fullName>
    </submittedName>
</protein>
<feature type="compositionally biased region" description="Acidic residues" evidence="1">
    <location>
        <begin position="98"/>
        <end position="111"/>
    </location>
</feature>
<dbReference type="EMBL" id="SMAG01000010">
    <property type="protein sequence ID" value="TCS92842.1"/>
    <property type="molecule type" value="Genomic_DNA"/>
</dbReference>
<feature type="compositionally biased region" description="Basic and acidic residues" evidence="1">
    <location>
        <begin position="117"/>
        <end position="126"/>
    </location>
</feature>
<dbReference type="Pfam" id="PF10737">
    <property type="entry name" value="GerPC"/>
    <property type="match status" value="1"/>
</dbReference>
<feature type="region of interest" description="Disordered" evidence="1">
    <location>
        <begin position="83"/>
        <end position="126"/>
    </location>
</feature>